<gene>
    <name evidence="2" type="ORF">Lalb_Chr23g0270371</name>
</gene>
<dbReference type="Proteomes" id="UP000447434">
    <property type="component" value="Chromosome 23"/>
</dbReference>
<dbReference type="EMBL" id="WOCE01000023">
    <property type="protein sequence ID" value="KAE9587129.1"/>
    <property type="molecule type" value="Genomic_DNA"/>
</dbReference>
<dbReference type="OrthoDB" id="688136at2759"/>
<dbReference type="PANTHER" id="PTHR34046">
    <property type="entry name" value="OS06G0218800 PROTEIN"/>
    <property type="match status" value="1"/>
</dbReference>
<proteinExistence type="predicted"/>
<feature type="compositionally biased region" description="Low complexity" evidence="1">
    <location>
        <begin position="49"/>
        <end position="85"/>
    </location>
</feature>
<evidence type="ECO:0000313" key="3">
    <source>
        <dbReference type="Proteomes" id="UP000447434"/>
    </source>
</evidence>
<evidence type="ECO:0000313" key="2">
    <source>
        <dbReference type="EMBL" id="KAE9587129.1"/>
    </source>
</evidence>
<reference evidence="3" key="1">
    <citation type="journal article" date="2020" name="Nat. Commun.">
        <title>Genome sequence of the cluster root forming white lupin.</title>
        <authorList>
            <person name="Hufnagel B."/>
            <person name="Marques A."/>
            <person name="Soriano A."/>
            <person name="Marques L."/>
            <person name="Divol F."/>
            <person name="Doumas P."/>
            <person name="Sallet E."/>
            <person name="Mancinotti D."/>
            <person name="Carrere S."/>
            <person name="Marande W."/>
            <person name="Arribat S."/>
            <person name="Keller J."/>
            <person name="Huneau C."/>
            <person name="Blein T."/>
            <person name="Aime D."/>
            <person name="Laguerre M."/>
            <person name="Taylor J."/>
            <person name="Schubert V."/>
            <person name="Nelson M."/>
            <person name="Geu-Flores F."/>
            <person name="Crespi M."/>
            <person name="Gallardo-Guerrero K."/>
            <person name="Delaux P.-M."/>
            <person name="Salse J."/>
            <person name="Berges H."/>
            <person name="Guyot R."/>
            <person name="Gouzy J."/>
            <person name="Peret B."/>
        </authorList>
    </citation>
    <scope>NUCLEOTIDE SEQUENCE [LARGE SCALE GENOMIC DNA]</scope>
    <source>
        <strain evidence="3">cv. Amiga</strain>
    </source>
</reference>
<sequence>MANPRRPYSSKDKDIVGWFNPNGRCKKHLKHHQSPGVCSLCLKDKLSHLSSSSKKPTSCSSCDSSSASSSLSSYYSSSSASSCASPMHPFKGRKNGSSSSSIFPLSSSSNHGIGKSRSIAFLPRRRKDGNEDHNKKSVKKEGFWFKLLHPNNKRSMEKKDIKMVHSKSLRETMTLAC</sequence>
<protein>
    <submittedName>
        <fullName evidence="2">Uncharacterized protein</fullName>
    </submittedName>
</protein>
<feature type="compositionally biased region" description="Low complexity" evidence="1">
    <location>
        <begin position="97"/>
        <end position="109"/>
    </location>
</feature>
<dbReference type="PANTHER" id="PTHR34046:SF7">
    <property type="entry name" value="DUF740 FAMILY PROTEIN"/>
    <property type="match status" value="1"/>
</dbReference>
<keyword evidence="3" id="KW-1185">Reference proteome</keyword>
<dbReference type="AlphaFoldDB" id="A0A6A4NIJ6"/>
<name>A0A6A4NIJ6_LUPAL</name>
<feature type="region of interest" description="Disordered" evidence="1">
    <location>
        <begin position="49"/>
        <end position="136"/>
    </location>
</feature>
<evidence type="ECO:0000256" key="1">
    <source>
        <dbReference type="SAM" id="MobiDB-lite"/>
    </source>
</evidence>
<organism evidence="2 3">
    <name type="scientific">Lupinus albus</name>
    <name type="common">White lupine</name>
    <name type="synonym">Lupinus termis</name>
    <dbReference type="NCBI Taxonomy" id="3870"/>
    <lineage>
        <taxon>Eukaryota</taxon>
        <taxon>Viridiplantae</taxon>
        <taxon>Streptophyta</taxon>
        <taxon>Embryophyta</taxon>
        <taxon>Tracheophyta</taxon>
        <taxon>Spermatophyta</taxon>
        <taxon>Magnoliopsida</taxon>
        <taxon>eudicotyledons</taxon>
        <taxon>Gunneridae</taxon>
        <taxon>Pentapetalae</taxon>
        <taxon>rosids</taxon>
        <taxon>fabids</taxon>
        <taxon>Fabales</taxon>
        <taxon>Fabaceae</taxon>
        <taxon>Papilionoideae</taxon>
        <taxon>50 kb inversion clade</taxon>
        <taxon>genistoids sensu lato</taxon>
        <taxon>core genistoids</taxon>
        <taxon>Genisteae</taxon>
        <taxon>Lupinus</taxon>
    </lineage>
</organism>
<comment type="caution">
    <text evidence="2">The sequence shown here is derived from an EMBL/GenBank/DDBJ whole genome shotgun (WGS) entry which is preliminary data.</text>
</comment>
<accession>A0A6A4NIJ6</accession>